<dbReference type="InterPro" id="IPR008780">
    <property type="entry name" value="Plasmodium_Vir"/>
</dbReference>
<feature type="region of interest" description="Disordered" evidence="1">
    <location>
        <begin position="475"/>
        <end position="502"/>
    </location>
</feature>
<feature type="region of interest" description="Disordered" evidence="1">
    <location>
        <begin position="223"/>
        <end position="250"/>
    </location>
</feature>
<dbReference type="Proteomes" id="UP000092716">
    <property type="component" value="Chromosome 6"/>
</dbReference>
<proteinExistence type="predicted"/>
<feature type="region of interest" description="Disordered" evidence="1">
    <location>
        <begin position="539"/>
        <end position="569"/>
    </location>
</feature>
<keyword evidence="2" id="KW-1133">Transmembrane helix</keyword>
<accession>A0A1B1DWB4</accession>
<dbReference type="RefSeq" id="XP_019913767.1">
    <property type="nucleotide sequence ID" value="XM_020058099.1"/>
</dbReference>
<dbReference type="VEuPathDB" id="PlasmoDB:PCOAH_00012900"/>
<feature type="compositionally biased region" description="Polar residues" evidence="1">
    <location>
        <begin position="554"/>
        <end position="569"/>
    </location>
</feature>
<reference evidence="4" key="1">
    <citation type="submission" date="2016-06" db="EMBL/GenBank/DDBJ databases">
        <title>First high quality genome sequence of Plasmodium coatneyi using continuous long reads from single molecule, real-time sequencing.</title>
        <authorList>
            <person name="Chien J.-T."/>
            <person name="Pakala S.B."/>
            <person name="Geraldo J.A."/>
            <person name="Lapp S.A."/>
            <person name="Barnwell J.W."/>
            <person name="Kissinger J.C."/>
            <person name="Galinski M.R."/>
            <person name="Humphrey J.C."/>
        </authorList>
    </citation>
    <scope>NUCLEOTIDE SEQUENCE [LARGE SCALE GENOMIC DNA]</scope>
    <source>
        <strain evidence="4">Hackeri</strain>
    </source>
</reference>
<sequence>MMDPGSLPLPSEERYKEFEERSDCQETQGRAKCNHDIKTKVRWALEVGNRKKWLNDMTLAKKIVRNCSYACMVDTSDEDYYKPCHFLYYWISREVKKGVQNPTTFQTVMNAMFTHLGRAKFWSGCTNVCTNLYNDNMSLNIFNWSNTLFDYEYNYNYIIKNQRSNDYCSSAKYTGQLTKAKEAYSGLCKNCGSSGDKYCEEFKGRYMKNGVCNPEELPKITCPKEEKTLSDSDSEEQSDDDGTGPEGILGEEEELDALKSKLPYYEKLDNGSTGCGNDSSNIVTVIENTINSYTAVRKNAEEIVSAWCYTYDMKNKGTPHNNYCDFLYYWIGSTVLNGQWNVYELGKLMGEIYQKLTQWKAILGCNNMYTNIRKETFNHRKEVFEHFQKYKIMKTQLTKRMGGSSSNMRKCTKAYDTYLKEVIKALGDEYTKCNAADKKNANDPYCIHFLAMCKECNPKDLSNLKCEVPKELEHQTTQTSQTQSQASSAGIDGSTPSTADPTIPAAVMSGGLATIGIPAIAFFLYKVITRKNMCSMKEEGTVETEERKEDQPLDVTNLTRTHSQKMTTP</sequence>
<protein>
    <submittedName>
        <fullName evidence="3">KIR protein</fullName>
    </submittedName>
</protein>
<feature type="compositionally biased region" description="Acidic residues" evidence="1">
    <location>
        <begin position="232"/>
        <end position="250"/>
    </location>
</feature>
<evidence type="ECO:0000313" key="4">
    <source>
        <dbReference type="Proteomes" id="UP000092716"/>
    </source>
</evidence>
<dbReference type="GeneID" id="30908016"/>
<organism evidence="3 4">
    <name type="scientific">Plasmodium coatneyi</name>
    <dbReference type="NCBI Taxonomy" id="208452"/>
    <lineage>
        <taxon>Eukaryota</taxon>
        <taxon>Sar</taxon>
        <taxon>Alveolata</taxon>
        <taxon>Apicomplexa</taxon>
        <taxon>Aconoidasida</taxon>
        <taxon>Haemosporida</taxon>
        <taxon>Plasmodiidae</taxon>
        <taxon>Plasmodium</taxon>
    </lineage>
</organism>
<feature type="transmembrane region" description="Helical" evidence="2">
    <location>
        <begin position="505"/>
        <end position="528"/>
    </location>
</feature>
<dbReference type="KEGG" id="pcot:PCOAH_00012900"/>
<keyword evidence="2" id="KW-0472">Membrane</keyword>
<dbReference type="AlphaFoldDB" id="A0A1B1DWB4"/>
<dbReference type="Pfam" id="PF05795">
    <property type="entry name" value="Plasmodium_Vir"/>
    <property type="match status" value="2"/>
</dbReference>
<evidence type="ECO:0000313" key="3">
    <source>
        <dbReference type="EMBL" id="ANQ07072.1"/>
    </source>
</evidence>
<dbReference type="EMBL" id="CP016244">
    <property type="protein sequence ID" value="ANQ07072.1"/>
    <property type="molecule type" value="Genomic_DNA"/>
</dbReference>
<name>A0A1B1DWB4_9APIC</name>
<dbReference type="OrthoDB" id="394172at2759"/>
<evidence type="ECO:0000256" key="2">
    <source>
        <dbReference type="SAM" id="Phobius"/>
    </source>
</evidence>
<feature type="compositionally biased region" description="Basic and acidic residues" evidence="1">
    <location>
        <begin position="539"/>
        <end position="551"/>
    </location>
</feature>
<keyword evidence="2" id="KW-0812">Transmembrane</keyword>
<gene>
    <name evidence="3" type="ORF">PCOAH_00012900</name>
</gene>
<feature type="compositionally biased region" description="Low complexity" evidence="1">
    <location>
        <begin position="475"/>
        <end position="489"/>
    </location>
</feature>
<keyword evidence="4" id="KW-1185">Reference proteome</keyword>
<evidence type="ECO:0000256" key="1">
    <source>
        <dbReference type="SAM" id="MobiDB-lite"/>
    </source>
</evidence>